<organism evidence="2 3">
    <name type="scientific">Anaerobium acetethylicum</name>
    <dbReference type="NCBI Taxonomy" id="1619234"/>
    <lineage>
        <taxon>Bacteria</taxon>
        <taxon>Bacillati</taxon>
        <taxon>Bacillota</taxon>
        <taxon>Clostridia</taxon>
        <taxon>Lachnospirales</taxon>
        <taxon>Lachnospiraceae</taxon>
        <taxon>Anaerobium</taxon>
    </lineage>
</organism>
<evidence type="ECO:0000313" key="3">
    <source>
        <dbReference type="Proteomes" id="UP000199315"/>
    </source>
</evidence>
<dbReference type="STRING" id="1619234.SAMN05421730_101249"/>
<keyword evidence="3" id="KW-1185">Reference proteome</keyword>
<dbReference type="InterPro" id="IPR049349">
    <property type="entry name" value="DUF2264_N"/>
</dbReference>
<dbReference type="PANTHER" id="PTHR35339">
    <property type="entry name" value="LINALOOL DEHYDRATASE_ISOMERASE DOMAIN-CONTAINING PROTEIN"/>
    <property type="match status" value="1"/>
</dbReference>
<dbReference type="OrthoDB" id="9813465at2"/>
<dbReference type="Pfam" id="PF10022">
    <property type="entry name" value="DUF2264"/>
    <property type="match status" value="1"/>
</dbReference>
<sequence>MKYIIEKPDYTLSPYTGMIKKHWIGACHFLLEGIFINVKSFESPIVLPGAGDAVSYPRPDSPEWRYHAERFEGLARSFLIAAPLLANEPDAVIAGYPLKEYYRNQILASVTRDTDSYLLNLQEIKETADKNEHAFQHTCECASLAIGLQMCEEAVWEPFTKEEKDRIAAYLREFAEARTGHHNWRLFNMLILAFLQKHGYEIDRGMMRDHASCILSYYAGDGWYRDGHRFDYYSAWAFQVYGPIWNQWYGYENEPYIAGRIEAYSNQLMAHYANLFDENGHSIMWGRSAIYRNAASAPLAANCLLKNSEADRGTARRILSGNLLQFIGKEEVFVNNVPCLGFYGPFEPAVQSYSCAASPFWIANSFVCMMLPDSDELWNAVEKNGEWENWEDGSRSRSITLDGPGMTVTNYRTTGAVELRTAKVFAQEEDPILQAYSRLSFHSAFPWEAYGYTGPEAMQYSLRYNGKNRTEIPNIILYGGEREGVLYRKAYFEFGDSFQNLAGIDLADFAVGNGLVRVDRVRIPDKPYTLYLGHYGLPLDGSAAAVEEREKDGIRAIIVKSDRHQLAIVNYRGFDCLGYEEASGRNPAAACSILPYAESRRDAYYEYRDYVMITALLHKTSMEPWSDEDLFPISRIAFEDREQCGGYGKIVIETRDGQNRTVDFEGLEGRVSI</sequence>
<evidence type="ECO:0000313" key="2">
    <source>
        <dbReference type="EMBL" id="SCP97627.1"/>
    </source>
</evidence>
<reference evidence="2 3" key="1">
    <citation type="submission" date="2016-09" db="EMBL/GenBank/DDBJ databases">
        <authorList>
            <person name="Capua I."/>
            <person name="De Benedictis P."/>
            <person name="Joannis T."/>
            <person name="Lombin L.H."/>
            <person name="Cattoli G."/>
        </authorList>
    </citation>
    <scope>NUCLEOTIDE SEQUENCE [LARGE SCALE GENOMIC DNA]</scope>
    <source>
        <strain evidence="2 3">GluBS11</strain>
    </source>
</reference>
<name>A0A1D3TU85_9FIRM</name>
<evidence type="ECO:0000259" key="1">
    <source>
        <dbReference type="Pfam" id="PF10022"/>
    </source>
</evidence>
<accession>A0A1D3TU85</accession>
<dbReference type="Proteomes" id="UP000199315">
    <property type="component" value="Unassembled WGS sequence"/>
</dbReference>
<protein>
    <recommendedName>
        <fullName evidence="1">DUF2264 domain-containing protein</fullName>
    </recommendedName>
</protein>
<gene>
    <name evidence="2" type="ORF">SAMN05421730_101249</name>
</gene>
<dbReference type="InterPro" id="IPR016624">
    <property type="entry name" value="UCP014753"/>
</dbReference>
<dbReference type="EMBL" id="FMKA01000012">
    <property type="protein sequence ID" value="SCP97627.1"/>
    <property type="molecule type" value="Genomic_DNA"/>
</dbReference>
<feature type="domain" description="DUF2264" evidence="1">
    <location>
        <begin position="51"/>
        <end position="383"/>
    </location>
</feature>
<proteinExistence type="predicted"/>
<dbReference type="RefSeq" id="WP_091233927.1">
    <property type="nucleotide sequence ID" value="NZ_FMKA01000012.1"/>
</dbReference>
<dbReference type="PANTHER" id="PTHR35339:SF4">
    <property type="entry name" value="LINALOOL DEHYDRATASE_ISOMERASE DOMAIN-CONTAINING PROTEIN"/>
    <property type="match status" value="1"/>
</dbReference>
<dbReference type="AlphaFoldDB" id="A0A1D3TU85"/>